<evidence type="ECO:0000256" key="2">
    <source>
        <dbReference type="ARBA" id="ARBA00001946"/>
    </source>
</evidence>
<dbReference type="CDD" id="cd01639">
    <property type="entry name" value="IMPase"/>
    <property type="match status" value="1"/>
</dbReference>
<dbReference type="AlphaFoldDB" id="A0A512DB56"/>
<evidence type="ECO:0000256" key="4">
    <source>
        <dbReference type="ARBA" id="ARBA00022723"/>
    </source>
</evidence>
<feature type="binding site" evidence="7">
    <location>
        <position position="107"/>
    </location>
    <ligand>
        <name>Mg(2+)</name>
        <dbReference type="ChEBI" id="CHEBI:18420"/>
        <label>1</label>
        <note>catalytic</note>
    </ligand>
</feature>
<dbReference type="GO" id="GO:0046872">
    <property type="term" value="F:metal ion binding"/>
    <property type="evidence" value="ECO:0007669"/>
    <property type="project" value="UniProtKB-KW"/>
</dbReference>
<dbReference type="InterPro" id="IPR033942">
    <property type="entry name" value="IMPase"/>
</dbReference>
<dbReference type="Proteomes" id="UP000321181">
    <property type="component" value="Unassembled WGS sequence"/>
</dbReference>
<dbReference type="PANTHER" id="PTHR20854:SF4">
    <property type="entry name" value="INOSITOL-1-MONOPHOSPHATASE-RELATED"/>
    <property type="match status" value="1"/>
</dbReference>
<dbReference type="EC" id="3.1.3.25" evidence="8"/>
<dbReference type="GO" id="GO:0008934">
    <property type="term" value="F:inositol monophosphate 1-phosphatase activity"/>
    <property type="evidence" value="ECO:0007669"/>
    <property type="project" value="InterPro"/>
</dbReference>
<dbReference type="PROSITE" id="PS00630">
    <property type="entry name" value="IMP_2"/>
    <property type="match status" value="1"/>
</dbReference>
<dbReference type="GO" id="GO:0007165">
    <property type="term" value="P:signal transduction"/>
    <property type="evidence" value="ECO:0007669"/>
    <property type="project" value="TreeGrafter"/>
</dbReference>
<dbReference type="PRINTS" id="PR00377">
    <property type="entry name" value="IMPHPHTASES"/>
</dbReference>
<evidence type="ECO:0000313" key="10">
    <source>
        <dbReference type="Proteomes" id="UP000321181"/>
    </source>
</evidence>
<comment type="catalytic activity">
    <reaction evidence="1 8">
        <text>a myo-inositol phosphate + H2O = myo-inositol + phosphate</text>
        <dbReference type="Rhea" id="RHEA:24056"/>
        <dbReference type="ChEBI" id="CHEBI:15377"/>
        <dbReference type="ChEBI" id="CHEBI:17268"/>
        <dbReference type="ChEBI" id="CHEBI:43474"/>
        <dbReference type="ChEBI" id="CHEBI:84139"/>
        <dbReference type="EC" id="3.1.3.25"/>
    </reaction>
</comment>
<keyword evidence="10" id="KW-1185">Reference proteome</keyword>
<dbReference type="PANTHER" id="PTHR20854">
    <property type="entry name" value="INOSITOL MONOPHOSPHATASE"/>
    <property type="match status" value="1"/>
</dbReference>
<feature type="binding site" evidence="7">
    <location>
        <position position="237"/>
    </location>
    <ligand>
        <name>Mg(2+)</name>
        <dbReference type="ChEBI" id="CHEBI:18420"/>
        <label>1</label>
        <note>catalytic</note>
    </ligand>
</feature>
<protein>
    <recommendedName>
        <fullName evidence="8">Inositol-1-monophosphatase</fullName>
        <ecNumber evidence="8">3.1.3.25</ecNumber>
    </recommendedName>
</protein>
<keyword evidence="4 7" id="KW-0479">Metal-binding</keyword>
<organism evidence="9 10">
    <name type="scientific">Cellulomonas aerilata</name>
    <dbReference type="NCBI Taxonomy" id="515326"/>
    <lineage>
        <taxon>Bacteria</taxon>
        <taxon>Bacillati</taxon>
        <taxon>Actinomycetota</taxon>
        <taxon>Actinomycetes</taxon>
        <taxon>Micrococcales</taxon>
        <taxon>Cellulomonadaceae</taxon>
        <taxon>Cellulomonas</taxon>
    </lineage>
</organism>
<feature type="binding site" evidence="7">
    <location>
        <position position="88"/>
    </location>
    <ligand>
        <name>Mg(2+)</name>
        <dbReference type="ChEBI" id="CHEBI:18420"/>
        <label>1</label>
        <note>catalytic</note>
    </ligand>
</feature>
<evidence type="ECO:0000313" key="9">
    <source>
        <dbReference type="EMBL" id="GEO33685.1"/>
    </source>
</evidence>
<dbReference type="EMBL" id="BJYY01000012">
    <property type="protein sequence ID" value="GEO33685.1"/>
    <property type="molecule type" value="Genomic_DNA"/>
</dbReference>
<evidence type="ECO:0000256" key="7">
    <source>
        <dbReference type="PIRSR" id="PIRSR600760-2"/>
    </source>
</evidence>
<feature type="binding site" evidence="7">
    <location>
        <position position="104"/>
    </location>
    <ligand>
        <name>Mg(2+)</name>
        <dbReference type="ChEBI" id="CHEBI:18420"/>
        <label>1</label>
        <note>catalytic</note>
    </ligand>
</feature>
<comment type="caution">
    <text evidence="9">The sequence shown here is derived from an EMBL/GenBank/DDBJ whole genome shotgun (WGS) entry which is preliminary data.</text>
</comment>
<dbReference type="SUPFAM" id="SSF56655">
    <property type="entry name" value="Carbohydrate phosphatase"/>
    <property type="match status" value="1"/>
</dbReference>
<dbReference type="InterPro" id="IPR020550">
    <property type="entry name" value="Inositol_monophosphatase_CS"/>
</dbReference>
<gene>
    <name evidence="9" type="primary">suhB</name>
    <name evidence="9" type="ORF">CAE01nite_14100</name>
</gene>
<name>A0A512DB56_9CELL</name>
<comment type="cofactor">
    <cofactor evidence="2 7 8">
        <name>Mg(2+)</name>
        <dbReference type="ChEBI" id="CHEBI:18420"/>
    </cofactor>
</comment>
<evidence type="ECO:0000256" key="3">
    <source>
        <dbReference type="ARBA" id="ARBA00009759"/>
    </source>
</evidence>
<dbReference type="InterPro" id="IPR020583">
    <property type="entry name" value="Inositol_monoP_metal-BS"/>
</dbReference>
<sequence>MTSPTPDLSPDTTAGLPDAAATAALVDLAAFLARAAGQLVREGRPDRVDVAATKSSPVDVVTERDLAAEALLRSLIARHRPDDAILGEEEGHSGGTSGLTWVLDPIDGTVNYLYGIPAYAVSVAVVAGGRVPEEWTAVAGAVHSVPEGRTWTAGRGQGAFVDGRPLHVAAARPLAQSLVGTGFAYTNPRRAEQGRLVAELLPLIRDIRRIGSAALDLCSVATGTLDLYYERGLKPWDVAAGALVAAEAGAVVTGLHGAPAGEAMTVAGPTGSVEQLVAFLEEHGAASGA</sequence>
<comment type="similarity">
    <text evidence="3 8">Belongs to the inositol monophosphatase superfamily.</text>
</comment>
<dbReference type="GO" id="GO:0006020">
    <property type="term" value="P:inositol metabolic process"/>
    <property type="evidence" value="ECO:0007669"/>
    <property type="project" value="TreeGrafter"/>
</dbReference>
<dbReference type="PROSITE" id="PS00629">
    <property type="entry name" value="IMP_1"/>
    <property type="match status" value="1"/>
</dbReference>
<proteinExistence type="inferred from homology"/>
<dbReference type="InterPro" id="IPR000760">
    <property type="entry name" value="Inositol_monophosphatase-like"/>
</dbReference>
<dbReference type="GO" id="GO:0046854">
    <property type="term" value="P:phosphatidylinositol phosphate biosynthetic process"/>
    <property type="evidence" value="ECO:0007669"/>
    <property type="project" value="InterPro"/>
</dbReference>
<keyword evidence="6 7" id="KW-0460">Magnesium</keyword>
<feature type="binding site" evidence="7">
    <location>
        <position position="106"/>
    </location>
    <ligand>
        <name>Mg(2+)</name>
        <dbReference type="ChEBI" id="CHEBI:18420"/>
        <label>1</label>
        <note>catalytic</note>
    </ligand>
</feature>
<dbReference type="Pfam" id="PF00459">
    <property type="entry name" value="Inositol_P"/>
    <property type="match status" value="1"/>
</dbReference>
<evidence type="ECO:0000256" key="6">
    <source>
        <dbReference type="ARBA" id="ARBA00022842"/>
    </source>
</evidence>
<dbReference type="Gene3D" id="3.40.190.80">
    <property type="match status" value="1"/>
</dbReference>
<dbReference type="RefSeq" id="WP_246131058.1">
    <property type="nucleotide sequence ID" value="NZ_BAAARM010000002.1"/>
</dbReference>
<reference evidence="9 10" key="1">
    <citation type="submission" date="2019-07" db="EMBL/GenBank/DDBJ databases">
        <title>Whole genome shotgun sequence of Cellulomonas aerilata NBRC 106308.</title>
        <authorList>
            <person name="Hosoyama A."/>
            <person name="Uohara A."/>
            <person name="Ohji S."/>
            <person name="Ichikawa N."/>
        </authorList>
    </citation>
    <scope>NUCLEOTIDE SEQUENCE [LARGE SCALE GENOMIC DNA]</scope>
    <source>
        <strain evidence="9 10">NBRC 106308</strain>
    </source>
</reference>
<evidence type="ECO:0000256" key="1">
    <source>
        <dbReference type="ARBA" id="ARBA00001033"/>
    </source>
</evidence>
<dbReference type="Gene3D" id="3.30.540.10">
    <property type="entry name" value="Fructose-1,6-Bisphosphatase, subunit A, domain 1"/>
    <property type="match status" value="1"/>
</dbReference>
<evidence type="ECO:0000256" key="8">
    <source>
        <dbReference type="RuleBase" id="RU364068"/>
    </source>
</evidence>
<keyword evidence="5 8" id="KW-0378">Hydrolase</keyword>
<evidence type="ECO:0000256" key="5">
    <source>
        <dbReference type="ARBA" id="ARBA00022801"/>
    </source>
</evidence>
<accession>A0A512DB56</accession>